<evidence type="ECO:0000313" key="3">
    <source>
        <dbReference type="Proteomes" id="UP000238479"/>
    </source>
</evidence>
<feature type="transmembrane region" description="Helical" evidence="1">
    <location>
        <begin position="52"/>
        <end position="70"/>
    </location>
</feature>
<keyword evidence="3" id="KW-1185">Reference proteome</keyword>
<keyword evidence="1" id="KW-1133">Transmembrane helix</keyword>
<sequence length="78" mass="9143">MSLGLLHKKCSTMSVDHPDKFSELYSMWLGRKCCWTSYRMDLESFSSFQVHLVRWPLLLPCLALILLAGVRKYSRLTF</sequence>
<keyword evidence="1" id="KW-0812">Transmembrane</keyword>
<dbReference type="AlphaFoldDB" id="A0A2P6RTD8"/>
<dbReference type="EMBL" id="PDCK01000040">
    <property type="protein sequence ID" value="PRQ49700.1"/>
    <property type="molecule type" value="Genomic_DNA"/>
</dbReference>
<dbReference type="Proteomes" id="UP000238479">
    <property type="component" value="Chromosome 2"/>
</dbReference>
<keyword evidence="1" id="KW-0472">Membrane</keyword>
<proteinExistence type="predicted"/>
<comment type="caution">
    <text evidence="2">The sequence shown here is derived from an EMBL/GenBank/DDBJ whole genome shotgun (WGS) entry which is preliminary data.</text>
</comment>
<evidence type="ECO:0000313" key="2">
    <source>
        <dbReference type="EMBL" id="PRQ49700.1"/>
    </source>
</evidence>
<protein>
    <submittedName>
        <fullName evidence="2">Uncharacterized protein</fullName>
    </submittedName>
</protein>
<accession>A0A2P6RTD8</accession>
<gene>
    <name evidence="2" type="ORF">RchiOBHm_Chr2g0124851</name>
</gene>
<evidence type="ECO:0000256" key="1">
    <source>
        <dbReference type="SAM" id="Phobius"/>
    </source>
</evidence>
<reference evidence="2 3" key="1">
    <citation type="journal article" date="2018" name="Nat. Genet.">
        <title>The Rosa genome provides new insights in the design of modern roses.</title>
        <authorList>
            <person name="Bendahmane M."/>
        </authorList>
    </citation>
    <scope>NUCLEOTIDE SEQUENCE [LARGE SCALE GENOMIC DNA]</scope>
    <source>
        <strain evidence="3">cv. Old Blush</strain>
    </source>
</reference>
<dbReference type="Gramene" id="PRQ49700">
    <property type="protein sequence ID" value="PRQ49700"/>
    <property type="gene ID" value="RchiOBHm_Chr2g0124851"/>
</dbReference>
<name>A0A2P6RTD8_ROSCH</name>
<organism evidence="2 3">
    <name type="scientific">Rosa chinensis</name>
    <name type="common">China rose</name>
    <dbReference type="NCBI Taxonomy" id="74649"/>
    <lineage>
        <taxon>Eukaryota</taxon>
        <taxon>Viridiplantae</taxon>
        <taxon>Streptophyta</taxon>
        <taxon>Embryophyta</taxon>
        <taxon>Tracheophyta</taxon>
        <taxon>Spermatophyta</taxon>
        <taxon>Magnoliopsida</taxon>
        <taxon>eudicotyledons</taxon>
        <taxon>Gunneridae</taxon>
        <taxon>Pentapetalae</taxon>
        <taxon>rosids</taxon>
        <taxon>fabids</taxon>
        <taxon>Rosales</taxon>
        <taxon>Rosaceae</taxon>
        <taxon>Rosoideae</taxon>
        <taxon>Rosoideae incertae sedis</taxon>
        <taxon>Rosa</taxon>
    </lineage>
</organism>